<keyword evidence="11" id="KW-0539">Nucleus</keyword>
<comment type="catalytic activity">
    <reaction evidence="13">
        <text>L-seryl-[protein] + ATP = O-phospho-L-seryl-[protein] + ADP + H(+)</text>
        <dbReference type="Rhea" id="RHEA:17989"/>
        <dbReference type="Rhea" id="RHEA-COMP:9863"/>
        <dbReference type="Rhea" id="RHEA-COMP:11604"/>
        <dbReference type="ChEBI" id="CHEBI:15378"/>
        <dbReference type="ChEBI" id="CHEBI:29999"/>
        <dbReference type="ChEBI" id="CHEBI:30616"/>
        <dbReference type="ChEBI" id="CHEBI:83421"/>
        <dbReference type="ChEBI" id="CHEBI:456216"/>
        <dbReference type="EC" id="2.7.11.1"/>
    </reaction>
</comment>
<dbReference type="InterPro" id="IPR012993">
    <property type="entry name" value="UME"/>
</dbReference>
<dbReference type="GO" id="GO:0005694">
    <property type="term" value="C:chromosome"/>
    <property type="evidence" value="ECO:0007669"/>
    <property type="project" value="TreeGrafter"/>
</dbReference>
<dbReference type="SUPFAM" id="SSF56112">
    <property type="entry name" value="Protein kinase-like (PK-like)"/>
    <property type="match status" value="1"/>
</dbReference>
<keyword evidence="19" id="KW-1185">Reference proteome</keyword>
<evidence type="ECO:0000256" key="1">
    <source>
        <dbReference type="ARBA" id="ARBA00004123"/>
    </source>
</evidence>
<accession>A0AAF1BP43</accession>
<evidence type="ECO:0000256" key="4">
    <source>
        <dbReference type="ARBA" id="ARBA00022527"/>
    </source>
</evidence>
<feature type="region of interest" description="Disordered" evidence="14">
    <location>
        <begin position="1"/>
        <end position="22"/>
    </location>
</feature>
<evidence type="ECO:0000256" key="9">
    <source>
        <dbReference type="ARBA" id="ARBA00022840"/>
    </source>
</evidence>
<dbReference type="InterPro" id="IPR016024">
    <property type="entry name" value="ARM-type_fold"/>
</dbReference>
<dbReference type="GO" id="GO:0005634">
    <property type="term" value="C:nucleus"/>
    <property type="evidence" value="ECO:0007669"/>
    <property type="project" value="UniProtKB-SubCell"/>
</dbReference>
<dbReference type="PROSITE" id="PS50290">
    <property type="entry name" value="PI3_4_KINASE_3"/>
    <property type="match status" value="1"/>
</dbReference>
<dbReference type="InterPro" id="IPR011990">
    <property type="entry name" value="TPR-like_helical_dom_sf"/>
</dbReference>
<dbReference type="Pfam" id="PF02260">
    <property type="entry name" value="FATC"/>
    <property type="match status" value="1"/>
</dbReference>
<dbReference type="PANTHER" id="PTHR11139:SF125">
    <property type="entry name" value="SERINE_THREONINE-PROTEIN KINASE MEC1"/>
    <property type="match status" value="1"/>
</dbReference>
<feature type="domain" description="FAT" evidence="16">
    <location>
        <begin position="1309"/>
        <end position="1881"/>
    </location>
</feature>
<dbReference type="EC" id="2.7.11.1" evidence="3"/>
<evidence type="ECO:0000256" key="8">
    <source>
        <dbReference type="ARBA" id="ARBA00022777"/>
    </source>
</evidence>
<comment type="subcellular location">
    <subcellularLocation>
        <location evidence="1">Nucleus</location>
    </subcellularLocation>
</comment>
<dbReference type="SMART" id="SM00802">
    <property type="entry name" value="UME"/>
    <property type="match status" value="1"/>
</dbReference>
<keyword evidence="9" id="KW-0067">ATP-binding</keyword>
<comment type="similarity">
    <text evidence="2">Belongs to the PI3/PI4-kinase family. ATM subfamily.</text>
</comment>
<keyword evidence="7" id="KW-0227">DNA damage</keyword>
<evidence type="ECO:0000256" key="12">
    <source>
        <dbReference type="ARBA" id="ARBA00047899"/>
    </source>
</evidence>
<dbReference type="PANTHER" id="PTHR11139">
    <property type="entry name" value="ATAXIA TELANGIECTASIA MUTATED ATM -RELATED"/>
    <property type="match status" value="1"/>
</dbReference>
<dbReference type="PROSITE" id="PS51190">
    <property type="entry name" value="FATC"/>
    <property type="match status" value="1"/>
</dbReference>
<comment type="catalytic activity">
    <reaction evidence="12">
        <text>L-threonyl-[protein] + ATP = O-phospho-L-threonyl-[protein] + ADP + H(+)</text>
        <dbReference type="Rhea" id="RHEA:46608"/>
        <dbReference type="Rhea" id="RHEA-COMP:11060"/>
        <dbReference type="Rhea" id="RHEA-COMP:11605"/>
        <dbReference type="ChEBI" id="CHEBI:15378"/>
        <dbReference type="ChEBI" id="CHEBI:30013"/>
        <dbReference type="ChEBI" id="CHEBI:30616"/>
        <dbReference type="ChEBI" id="CHEBI:61977"/>
        <dbReference type="ChEBI" id="CHEBI:456216"/>
        <dbReference type="EC" id="2.7.11.1"/>
    </reaction>
</comment>
<evidence type="ECO:0000259" key="17">
    <source>
        <dbReference type="PROSITE" id="PS51190"/>
    </source>
</evidence>
<dbReference type="EMBL" id="CP086718">
    <property type="protein sequence ID" value="WOO83864.1"/>
    <property type="molecule type" value="Genomic_DNA"/>
</dbReference>
<dbReference type="Gene3D" id="3.30.1010.10">
    <property type="entry name" value="Phosphatidylinositol 3-kinase Catalytic Subunit, Chain A, domain 4"/>
    <property type="match status" value="1"/>
</dbReference>
<feature type="domain" description="FATC" evidence="17">
    <location>
        <begin position="2295"/>
        <end position="2327"/>
    </location>
</feature>
<evidence type="ECO:0000256" key="11">
    <source>
        <dbReference type="ARBA" id="ARBA00023242"/>
    </source>
</evidence>
<dbReference type="GO" id="GO:0005524">
    <property type="term" value="F:ATP binding"/>
    <property type="evidence" value="ECO:0007669"/>
    <property type="project" value="UniProtKB-KW"/>
</dbReference>
<dbReference type="Pfam" id="PF02259">
    <property type="entry name" value="FAT"/>
    <property type="match status" value="1"/>
</dbReference>
<evidence type="ECO:0000256" key="13">
    <source>
        <dbReference type="ARBA" id="ARBA00048679"/>
    </source>
</evidence>
<dbReference type="GO" id="GO:0006281">
    <property type="term" value="P:DNA repair"/>
    <property type="evidence" value="ECO:0007669"/>
    <property type="project" value="UniProtKB-KW"/>
</dbReference>
<dbReference type="InterPro" id="IPR036940">
    <property type="entry name" value="PI3/4_kinase_cat_sf"/>
</dbReference>
<dbReference type="Pfam" id="PF08064">
    <property type="entry name" value="UME"/>
    <property type="match status" value="1"/>
</dbReference>
<dbReference type="PROSITE" id="PS00916">
    <property type="entry name" value="PI3_4_KINASE_2"/>
    <property type="match status" value="1"/>
</dbReference>
<dbReference type="GO" id="GO:0004674">
    <property type="term" value="F:protein serine/threonine kinase activity"/>
    <property type="evidence" value="ECO:0007669"/>
    <property type="project" value="UniProtKB-KW"/>
</dbReference>
<dbReference type="InterPro" id="IPR050517">
    <property type="entry name" value="DDR_Repair_Kinase"/>
</dbReference>
<name>A0AAF1BP43_9TREE</name>
<proteinExistence type="inferred from homology"/>
<dbReference type="SMART" id="SM00146">
    <property type="entry name" value="PI3Kc"/>
    <property type="match status" value="1"/>
</dbReference>
<organism evidence="18 19">
    <name type="scientific">Vanrija pseudolonga</name>
    <dbReference type="NCBI Taxonomy" id="143232"/>
    <lineage>
        <taxon>Eukaryota</taxon>
        <taxon>Fungi</taxon>
        <taxon>Dikarya</taxon>
        <taxon>Basidiomycota</taxon>
        <taxon>Agaricomycotina</taxon>
        <taxon>Tremellomycetes</taxon>
        <taxon>Trichosporonales</taxon>
        <taxon>Trichosporonaceae</taxon>
        <taxon>Vanrija</taxon>
    </lineage>
</organism>
<keyword evidence="6" id="KW-0547">Nucleotide-binding</keyword>
<dbReference type="SMART" id="SM01343">
    <property type="entry name" value="FATC"/>
    <property type="match status" value="1"/>
</dbReference>
<dbReference type="Pfam" id="PF00454">
    <property type="entry name" value="PI3_PI4_kinase"/>
    <property type="match status" value="1"/>
</dbReference>
<dbReference type="Gene3D" id="1.25.40.10">
    <property type="entry name" value="Tetratricopeptide repeat domain"/>
    <property type="match status" value="1"/>
</dbReference>
<dbReference type="Pfam" id="PF25030">
    <property type="entry name" value="M-HEAT_ATR"/>
    <property type="match status" value="1"/>
</dbReference>
<dbReference type="Proteomes" id="UP000827549">
    <property type="component" value="Chromosome 5"/>
</dbReference>
<evidence type="ECO:0000259" key="16">
    <source>
        <dbReference type="PROSITE" id="PS51189"/>
    </source>
</evidence>
<dbReference type="InterPro" id="IPR000403">
    <property type="entry name" value="PI3/4_kinase_cat_dom"/>
</dbReference>
<evidence type="ECO:0000256" key="2">
    <source>
        <dbReference type="ARBA" id="ARBA00010769"/>
    </source>
</evidence>
<dbReference type="RefSeq" id="XP_062629890.1">
    <property type="nucleotide sequence ID" value="XM_062773906.1"/>
</dbReference>
<evidence type="ECO:0000259" key="15">
    <source>
        <dbReference type="PROSITE" id="PS50290"/>
    </source>
</evidence>
<evidence type="ECO:0000256" key="10">
    <source>
        <dbReference type="ARBA" id="ARBA00023204"/>
    </source>
</evidence>
<keyword evidence="4" id="KW-0723">Serine/threonine-protein kinase</keyword>
<dbReference type="InterPro" id="IPR011009">
    <property type="entry name" value="Kinase-like_dom_sf"/>
</dbReference>
<dbReference type="Gene3D" id="1.25.10.10">
    <property type="entry name" value="Leucine-rich Repeat Variant"/>
    <property type="match status" value="1"/>
</dbReference>
<feature type="domain" description="PI3K/PI4K catalytic" evidence="15">
    <location>
        <begin position="1988"/>
        <end position="2315"/>
    </location>
</feature>
<dbReference type="Gene3D" id="1.10.1070.11">
    <property type="entry name" value="Phosphatidylinositol 3-/4-kinase, catalytic domain"/>
    <property type="match status" value="1"/>
</dbReference>
<dbReference type="GO" id="GO:0000077">
    <property type="term" value="P:DNA damage checkpoint signaling"/>
    <property type="evidence" value="ECO:0007669"/>
    <property type="project" value="TreeGrafter"/>
</dbReference>
<dbReference type="InterPro" id="IPR003152">
    <property type="entry name" value="FATC_dom"/>
</dbReference>
<reference evidence="18" key="1">
    <citation type="submission" date="2023-10" db="EMBL/GenBank/DDBJ databases">
        <authorList>
            <person name="Noh H."/>
        </authorList>
    </citation>
    <scope>NUCLEOTIDE SEQUENCE</scope>
    <source>
        <strain evidence="18">DUCC4014</strain>
    </source>
</reference>
<dbReference type="SUPFAM" id="SSF48371">
    <property type="entry name" value="ARM repeat"/>
    <property type="match status" value="1"/>
</dbReference>
<evidence type="ECO:0000256" key="3">
    <source>
        <dbReference type="ARBA" id="ARBA00012513"/>
    </source>
</evidence>
<dbReference type="InterPro" id="IPR011989">
    <property type="entry name" value="ARM-like"/>
</dbReference>
<evidence type="ECO:0000256" key="14">
    <source>
        <dbReference type="SAM" id="MobiDB-lite"/>
    </source>
</evidence>
<dbReference type="InterPro" id="IPR003151">
    <property type="entry name" value="PIK-rel_kinase_FAT"/>
</dbReference>
<protein>
    <recommendedName>
        <fullName evidence="3">non-specific serine/threonine protein kinase</fullName>
        <ecNumber evidence="3">2.7.11.1</ecNumber>
    </recommendedName>
</protein>
<dbReference type="CDD" id="cd00892">
    <property type="entry name" value="PIKKc_ATR"/>
    <property type="match status" value="1"/>
</dbReference>
<evidence type="ECO:0000256" key="5">
    <source>
        <dbReference type="ARBA" id="ARBA00022679"/>
    </source>
</evidence>
<evidence type="ECO:0000256" key="6">
    <source>
        <dbReference type="ARBA" id="ARBA00022741"/>
    </source>
</evidence>
<dbReference type="GeneID" id="87810557"/>
<dbReference type="Pfam" id="PF23593">
    <property type="entry name" value="HEAT_ATR"/>
    <property type="match status" value="1"/>
</dbReference>
<keyword evidence="10" id="KW-0234">DNA repair</keyword>
<evidence type="ECO:0000313" key="18">
    <source>
        <dbReference type="EMBL" id="WOO83864.1"/>
    </source>
</evidence>
<evidence type="ECO:0000256" key="7">
    <source>
        <dbReference type="ARBA" id="ARBA00022763"/>
    </source>
</evidence>
<keyword evidence="8 18" id="KW-0418">Kinase</keyword>
<dbReference type="InterPro" id="IPR014009">
    <property type="entry name" value="PIK_FAT"/>
</dbReference>
<dbReference type="InterPro" id="IPR056802">
    <property type="entry name" value="ATR-like_M-HEAT"/>
</dbReference>
<dbReference type="InterPro" id="IPR018936">
    <property type="entry name" value="PI3/4_kinase_CS"/>
</dbReference>
<sequence>MTHPPQTTDAMVPTDSDRSAPGSAELLDELLREAHALTSTAEGDSDASTVDVSRFRKLIEVLFNACVISPASRDTNQASQVGLEQAHLTLSILSRQAESHPELLLTFPPKDATPQQPFYAWIITRILIAVAQYEDVTGAAALVNDLCDTAARILIVLSRDMSDGDTTTYMRGPRRVWRVLKELCAYARESLEQKPTSSLLGFSDLPTSADHLPALFALQFSLAFPFSNDSVLEAASILSSFGHQAAQLPPSRQARYLSVVTDAVRVVRVSQVLSRACIAVAKLEEMDDAHWQDVFTAWLKAVEQHGHPALRRDVWWGLHSRVATFNLNTVPGRETISFLLTPIPFHVSSQAIASLISTEILERWKDQTNFSGGASIRQKIGEVMHLPPSTSLKRKREENPVELRVRNILRTKAPELDIEGNVLETLPQALATLGPAISFKLLETTPDLACALGQCATTHNPLPADVAKTWLNGWEKVGDERTLLRALGVLFLHMDPATVPAQVWAKLMWSSFRGSKSPDRRIRLAAGHLLSTAYRYLSHSSNPESRKRARTILDKVPELFQGKLQVQETMTHLLGDLGRDAPDRDLGDILELLLKRFGSNSSPLKSLAYTQLVDIASHRNKQPYNLVSPYLDHISVLLAESLIPQPEVVALTMSFLGLSRQAFFNLARKSVVPALVVKRNRAALEMLSSIFNDKLGLILIADGSAILAKTFLTPSATHQAMDFLGTLLNDLISGTSNSPATTLDKFIRASIVPLIVAVVIELGDQDDKRQAVATQALHAIQRMETAINLEAGDLGAFLKPHMLGVLAALTEQLVTPRTPTDNRRKIIRSIGQLISLVGDSMSSFSPQIIASLQSTLEVEELRLQTLNTWDTFINMLRFTDVGPFIGPTIAALVSMWSSFQPEERKAATRIISRIADDASNLKAFLDDIVRFDHIPELRKLSRTLLGYRKDWSTRDYLDKLVERTNNKNVAIATNSMRELRDLLRDKYSDVVQLARGDTFDPIVGKVVRSLLGAVTRDAELDELHDLSFECFGLLGALDPDRFVALRDETSMPVKSNFSDHDESVQFALRLISDLLVGAFRSTNDTKHQRQLSYAIQELLKFCGFDRRIVNLNSSVPLKVRERWASLSKDVLETVTPLLDAQFQQSQDRNTLSTYPIYPQMKTYREWVQAWTVDLIGRVSTNGHNGDAQAIFKVFNSEPKNQDVAVAHHLLPHLVLHDLLAGDSKAPERIKKEIYDVLRDQVGAAPPISGRDDDGSARQAADKRMLASQVIFDLLDHLSKWLRQARADRSMRSSHLEPVEQLLSSIDTELAANAALKSRAYARSLRNFEERVVSLRNVEKRENKELQTYFESLHEIYAELDEPDGMEGVSAFVVSPTLELQIREHESTGRWTAAQSCWEVRLQQHPEDINLHLGLLKCLKNLGHYDTLRTHIRGVLSRNPSWEDQLSPFMAEAPWKLSHWEDVRKIQNPPPIAGVFLAMKFGGDVDDALTIARRRIGAGITTREYSRAYEAILQLHMLREVELIHQTDRAVQAQPKDVSAANASVVRNRYANDLIDTLAERFQTSLPSFRAREEILSKRRTAFSLVLSPRLKPEVGQAWIQSARIARKAGYAQTAYSAALQADDSEAPFAFIQQAKLVHENGNIVKALRELEYPVSNMIKLSEIDSGVVDLTSSGSGDGRKTEEDFRRDRSLAKAALLEARWANEADRFDDNVVIRRFKKAIELGMTLESPRYHLGHYYDTLAESLRVTIEAGGQSVGRLHDSMATYNYHTCLHYFEALQCGVKYIYQTMPRLLTIWLDLGVKERELKRPGVSEYLTKINNLMEKARFDVQTYQFLTSFPQLISRITHPNETVQETLVKVVYRVIRDYPAQSLWTTIGAMQSNQKERRSITEKVLKRAVQDGRRSELQTSVNDARKLSSILLKLAEDKPESTKVREALISKKYTYVKAAFPSMMILPLQEALTAALPQPGSPLKTHRPYPVQPVTIVDIHDKVEIMPSLQQPKKLIFIGSDGKRYPFLCKPHDDLRKDARLMDFNSMINKFLKSASESRRRHLYIRTYAVMPLNETCGLIEWVSNTNALKSILEQGYARHKKRVYTGEIYNALDQARKHEKFMQELPKAFKDKVLPQYQPTVFHEWFLLNWPEPTAWLTSRTNYARTLAVMSMIGYVLGLGDRHGENILFDGLTGDTLHVDLNCLFDKAKTFEVPERVPFRLTHNMVDALGVTGVEGVFRKAAEITMDILRSNHGSLMSVLEAFVHDPLVEWTKSSRSKERDIQKQADKNLNPIKKKLRGVSLGDTEMTVPNQVEYLIKESTSIVNLALMYVGWAAWL</sequence>
<keyword evidence="5" id="KW-0808">Transferase</keyword>
<gene>
    <name evidence="18" type="primary">atr</name>
    <name evidence="18" type="ORF">LOC62_05G007384</name>
</gene>
<evidence type="ECO:0000313" key="19">
    <source>
        <dbReference type="Proteomes" id="UP000827549"/>
    </source>
</evidence>
<dbReference type="GO" id="GO:0000723">
    <property type="term" value="P:telomere maintenance"/>
    <property type="evidence" value="ECO:0007669"/>
    <property type="project" value="TreeGrafter"/>
</dbReference>
<dbReference type="PROSITE" id="PS51189">
    <property type="entry name" value="FAT"/>
    <property type="match status" value="1"/>
</dbReference>
<dbReference type="InterPro" id="IPR057564">
    <property type="entry name" value="HEAT_ATR"/>
</dbReference>